<proteinExistence type="predicted"/>
<evidence type="ECO:0000313" key="2">
    <source>
        <dbReference type="Proteomes" id="UP000308600"/>
    </source>
</evidence>
<keyword evidence="2" id="KW-1185">Reference proteome</keyword>
<organism evidence="1 2">
    <name type="scientific">Pluteus cervinus</name>
    <dbReference type="NCBI Taxonomy" id="181527"/>
    <lineage>
        <taxon>Eukaryota</taxon>
        <taxon>Fungi</taxon>
        <taxon>Dikarya</taxon>
        <taxon>Basidiomycota</taxon>
        <taxon>Agaricomycotina</taxon>
        <taxon>Agaricomycetes</taxon>
        <taxon>Agaricomycetidae</taxon>
        <taxon>Agaricales</taxon>
        <taxon>Pluteineae</taxon>
        <taxon>Pluteaceae</taxon>
        <taxon>Pluteus</taxon>
    </lineage>
</organism>
<accession>A0ACD3AGR9</accession>
<reference evidence="1 2" key="1">
    <citation type="journal article" date="2019" name="Nat. Ecol. Evol.">
        <title>Megaphylogeny resolves global patterns of mushroom evolution.</title>
        <authorList>
            <person name="Varga T."/>
            <person name="Krizsan K."/>
            <person name="Foldi C."/>
            <person name="Dima B."/>
            <person name="Sanchez-Garcia M."/>
            <person name="Sanchez-Ramirez S."/>
            <person name="Szollosi G.J."/>
            <person name="Szarkandi J.G."/>
            <person name="Papp V."/>
            <person name="Albert L."/>
            <person name="Andreopoulos W."/>
            <person name="Angelini C."/>
            <person name="Antonin V."/>
            <person name="Barry K.W."/>
            <person name="Bougher N.L."/>
            <person name="Buchanan P."/>
            <person name="Buyck B."/>
            <person name="Bense V."/>
            <person name="Catcheside P."/>
            <person name="Chovatia M."/>
            <person name="Cooper J."/>
            <person name="Damon W."/>
            <person name="Desjardin D."/>
            <person name="Finy P."/>
            <person name="Geml J."/>
            <person name="Haridas S."/>
            <person name="Hughes K."/>
            <person name="Justo A."/>
            <person name="Karasinski D."/>
            <person name="Kautmanova I."/>
            <person name="Kiss B."/>
            <person name="Kocsube S."/>
            <person name="Kotiranta H."/>
            <person name="LaButti K.M."/>
            <person name="Lechner B.E."/>
            <person name="Liimatainen K."/>
            <person name="Lipzen A."/>
            <person name="Lukacs Z."/>
            <person name="Mihaltcheva S."/>
            <person name="Morgado L.N."/>
            <person name="Niskanen T."/>
            <person name="Noordeloos M.E."/>
            <person name="Ohm R.A."/>
            <person name="Ortiz-Santana B."/>
            <person name="Ovrebo C."/>
            <person name="Racz N."/>
            <person name="Riley R."/>
            <person name="Savchenko A."/>
            <person name="Shiryaev A."/>
            <person name="Soop K."/>
            <person name="Spirin V."/>
            <person name="Szebenyi C."/>
            <person name="Tomsovsky M."/>
            <person name="Tulloss R.E."/>
            <person name="Uehling J."/>
            <person name="Grigoriev I.V."/>
            <person name="Vagvolgyi C."/>
            <person name="Papp T."/>
            <person name="Martin F.M."/>
            <person name="Miettinen O."/>
            <person name="Hibbett D.S."/>
            <person name="Nagy L.G."/>
        </authorList>
    </citation>
    <scope>NUCLEOTIDE SEQUENCE [LARGE SCALE GENOMIC DNA]</scope>
    <source>
        <strain evidence="1 2">NL-1719</strain>
    </source>
</reference>
<name>A0ACD3AGR9_9AGAR</name>
<sequence>MEVAERSLAFERGEGKSRLRDWKDVSPLLYYLVSFDSAVVRWDNEMKRVIRRMFGLVIRLFADRANDIMPLASLPIPLELQVEIMKHALSVGVRPTTLMTVCQAWKEVVYPEIYRAQAVCNSTLAWEQFPRIPAFVCKPTFFSDSPAAIDRVISHFAKSGSRSVYFSLLEAPRQEHFDWRSIERLSDAFFVRVRALGVLGNGTFIRGLISRFGSTLVSLEELSVCWIESDGLDGPVLDVSTLVNLRVIRLKGGRRLLGEPRLELGSAFKVTHLELSDVILDPLSARRLITSCVQLKSCILQVVGVGSPALSTPWVSGVEYLHIFSNCEISEMFVGGRFPKLLTLSVGELLDLDCKRRRSVFSVLSPVSMPVLVSLSVTVALFDVDYIHLLATIPTLLSVNLPYISNGTEIEHIWLFLTALVDVRMLPLLRDVSVWLRYSSRACKISDVFETRSRLDRLFNNRRGILRRLFVSLPGLTVDWDAGEVAFPPDVYMDTVYDCPEWTYRLWPHHPKDVSAPEEVTWRIGVPFLPNYPCVGRARIRLPMSPGWNL</sequence>
<dbReference type="EMBL" id="ML208460">
    <property type="protein sequence ID" value="TFK64809.1"/>
    <property type="molecule type" value="Genomic_DNA"/>
</dbReference>
<gene>
    <name evidence="1" type="ORF">BDN72DRAFT_861099</name>
</gene>
<evidence type="ECO:0000313" key="1">
    <source>
        <dbReference type="EMBL" id="TFK64809.1"/>
    </source>
</evidence>
<protein>
    <submittedName>
        <fullName evidence="1">Uncharacterized protein</fullName>
    </submittedName>
</protein>
<dbReference type="Proteomes" id="UP000308600">
    <property type="component" value="Unassembled WGS sequence"/>
</dbReference>